<dbReference type="Pfam" id="PF00349">
    <property type="entry name" value="Hexokinase_1"/>
    <property type="match status" value="1"/>
</dbReference>
<comment type="pathway">
    <text evidence="1">Carbohydrate degradation; glycolysis; D-glyceraldehyde 3-phosphate and glycerone phosphate from D-glucose: step 1/4.</text>
</comment>
<keyword evidence="17" id="KW-1185">Reference proteome</keyword>
<dbReference type="SUPFAM" id="SSF53067">
    <property type="entry name" value="Actin-like ATPase domain"/>
    <property type="match status" value="2"/>
</dbReference>
<accession>F2QWC7</accession>
<gene>
    <name evidence="16" type="primary">HXK2</name>
    <name evidence="16" type="ordered locus">PP7435_Chr3-0751</name>
</gene>
<evidence type="ECO:0000256" key="5">
    <source>
        <dbReference type="ARBA" id="ARBA00022741"/>
    </source>
</evidence>
<dbReference type="Gene3D" id="3.30.420.40">
    <property type="match status" value="1"/>
</dbReference>
<dbReference type="GO" id="GO:0006006">
    <property type="term" value="P:glucose metabolic process"/>
    <property type="evidence" value="ECO:0007669"/>
    <property type="project" value="TreeGrafter"/>
</dbReference>
<dbReference type="EC" id="2.7.1.-" evidence="13"/>
<evidence type="ECO:0000256" key="13">
    <source>
        <dbReference type="RuleBase" id="RU362007"/>
    </source>
</evidence>
<dbReference type="GO" id="GO:0006013">
    <property type="term" value="P:mannose metabolic process"/>
    <property type="evidence" value="ECO:0007669"/>
    <property type="project" value="TreeGrafter"/>
</dbReference>
<evidence type="ECO:0000256" key="2">
    <source>
        <dbReference type="ARBA" id="ARBA00005028"/>
    </source>
</evidence>
<dbReference type="FunFam" id="3.40.367.20:FF:000004">
    <property type="entry name" value="Phosphotransferase"/>
    <property type="match status" value="1"/>
</dbReference>
<protein>
    <recommendedName>
        <fullName evidence="13">Phosphotransferase</fullName>
        <ecNumber evidence="13">2.7.1.-</ecNumber>
    </recommendedName>
</protein>
<dbReference type="PANTHER" id="PTHR19443:SF16">
    <property type="entry name" value="HEXOKINASE TYPE 1-RELATED"/>
    <property type="match status" value="1"/>
</dbReference>
<name>F2QWC7_KOMPC</name>
<comment type="catalytic activity">
    <reaction evidence="11">
        <text>D-glucose + ATP = D-glucose 6-phosphate + ADP + H(+)</text>
        <dbReference type="Rhea" id="RHEA:17825"/>
        <dbReference type="ChEBI" id="CHEBI:4167"/>
        <dbReference type="ChEBI" id="CHEBI:15378"/>
        <dbReference type="ChEBI" id="CHEBI:30616"/>
        <dbReference type="ChEBI" id="CHEBI:61548"/>
        <dbReference type="ChEBI" id="CHEBI:456216"/>
        <dbReference type="EC" id="2.7.1.1"/>
    </reaction>
    <physiologicalReaction direction="left-to-right" evidence="11">
        <dbReference type="Rhea" id="RHEA:17826"/>
    </physiologicalReaction>
</comment>
<dbReference type="GO" id="GO:0005829">
    <property type="term" value="C:cytosol"/>
    <property type="evidence" value="ECO:0007669"/>
    <property type="project" value="TreeGrafter"/>
</dbReference>
<evidence type="ECO:0000256" key="11">
    <source>
        <dbReference type="ARBA" id="ARBA00048160"/>
    </source>
</evidence>
<evidence type="ECO:0000313" key="16">
    <source>
        <dbReference type="EMBL" id="CCA39705.1"/>
    </source>
</evidence>
<dbReference type="GO" id="GO:0019158">
    <property type="term" value="F:mannokinase activity"/>
    <property type="evidence" value="ECO:0007669"/>
    <property type="project" value="TreeGrafter"/>
</dbReference>
<dbReference type="PANTHER" id="PTHR19443">
    <property type="entry name" value="HEXOKINASE"/>
    <property type="match status" value="1"/>
</dbReference>
<sequence length="494" mass="54971">MVHLGAKKPQHRKGYLFNQLSPELRKAYKEVEAQFVVSTPRLKQIVDQFVAELKEGLKSSSSNIPMLPTWVMDFPTGEETGDYLAIDLGGTNIRVILVRLLGNRKFDTIQSKYVLPKWIRTSTSNELWLFIAQCVKTFIDEEFDYRESPEDPIPLGFTFSYPAFQSRINSGVLQRWTKGFDIPDVEGHDVVPMLQDALESLGLSVVVVALINDTTGTLVASTYTDPETKMGLIFGTGVNGAYYDTISSVSKISNALPPDIQEDASMAINCEYGAFDNNISVLPRTKYDDTIDLESPRPGQQSYEKMISGYYLGELLRLVLVDLHHQGHIFKGQTIGKLNEPFIMDTSFPARIEEDPFENLCETGELFNSLGIETTVPERELIRRICELIGTRAARLSVCSIAAICKKRGYKKAHCAADGSVFTRYPYFPDRAARALRDIFQWGHSTPDLVTVVPAEDGSGVGAAIIAALTKQRMANGESVGLDEYHPQDGKDSN</sequence>
<dbReference type="Gene3D" id="3.40.367.20">
    <property type="match status" value="1"/>
</dbReference>
<dbReference type="GO" id="GO:0005739">
    <property type="term" value="C:mitochondrion"/>
    <property type="evidence" value="ECO:0007669"/>
    <property type="project" value="TreeGrafter"/>
</dbReference>
<evidence type="ECO:0000256" key="3">
    <source>
        <dbReference type="ARBA" id="ARBA00009225"/>
    </source>
</evidence>
<dbReference type="InterPro" id="IPR019807">
    <property type="entry name" value="Hexokinase_BS"/>
</dbReference>
<evidence type="ECO:0000256" key="4">
    <source>
        <dbReference type="ARBA" id="ARBA00022679"/>
    </source>
</evidence>
<keyword evidence="5 13" id="KW-0547">Nucleotide-binding</keyword>
<dbReference type="PRINTS" id="PR00475">
    <property type="entry name" value="HEXOKINASE"/>
</dbReference>
<dbReference type="GO" id="GO:0006096">
    <property type="term" value="P:glycolytic process"/>
    <property type="evidence" value="ECO:0007669"/>
    <property type="project" value="UniProtKB-UniPathway"/>
</dbReference>
<dbReference type="InterPro" id="IPR022673">
    <property type="entry name" value="Hexokinase_C"/>
</dbReference>
<comment type="similarity">
    <text evidence="3 13">Belongs to the hexokinase family.</text>
</comment>
<evidence type="ECO:0000259" key="14">
    <source>
        <dbReference type="Pfam" id="PF00349"/>
    </source>
</evidence>
<evidence type="ECO:0000256" key="12">
    <source>
        <dbReference type="ARBA" id="ARBA00057794"/>
    </source>
</evidence>
<comment type="catalytic activity">
    <reaction evidence="10">
        <text>D-fructose + ATP = D-fructose 6-phosphate + ADP + H(+)</text>
        <dbReference type="Rhea" id="RHEA:16125"/>
        <dbReference type="ChEBI" id="CHEBI:15378"/>
        <dbReference type="ChEBI" id="CHEBI:30616"/>
        <dbReference type="ChEBI" id="CHEBI:37721"/>
        <dbReference type="ChEBI" id="CHEBI:61527"/>
        <dbReference type="ChEBI" id="CHEBI:456216"/>
        <dbReference type="EC" id="2.7.1.1"/>
    </reaction>
    <physiologicalReaction direction="left-to-right" evidence="10">
        <dbReference type="Rhea" id="RHEA:16126"/>
    </physiologicalReaction>
</comment>
<dbReference type="GO" id="GO:0005536">
    <property type="term" value="F:D-glucose binding"/>
    <property type="evidence" value="ECO:0007669"/>
    <property type="project" value="InterPro"/>
</dbReference>
<dbReference type="UniPathway" id="UPA00109">
    <property type="reaction ID" value="UER00180"/>
</dbReference>
<feature type="domain" description="Hexokinase C-terminal" evidence="15">
    <location>
        <begin position="229"/>
        <end position="469"/>
    </location>
</feature>
<evidence type="ECO:0000256" key="1">
    <source>
        <dbReference type="ARBA" id="ARBA00004888"/>
    </source>
</evidence>
<dbReference type="InterPro" id="IPR022672">
    <property type="entry name" value="Hexokinase_N"/>
</dbReference>
<proteinExistence type="inferred from homology"/>
<evidence type="ECO:0000313" key="17">
    <source>
        <dbReference type="Proteomes" id="UP000006853"/>
    </source>
</evidence>
<comment type="function">
    <text evidence="12">Catalyzes the phosphorylation of hexose, such as D-glucose and D-fructose, to hexose 6-phosphate (D-glucose 6-phosphate and D-fructose 6-phosphate, respectively). Mediates the initial step of glycolysis by catalyzing phosphorylation of D-glucose to D-glucose 6-phosphate.</text>
</comment>
<evidence type="ECO:0000256" key="7">
    <source>
        <dbReference type="ARBA" id="ARBA00022840"/>
    </source>
</evidence>
<comment type="pathway">
    <text evidence="2">Carbohydrate metabolism; hexose metabolism.</text>
</comment>
<dbReference type="GO" id="GO:0008865">
    <property type="term" value="F:fructokinase activity"/>
    <property type="evidence" value="ECO:0007669"/>
    <property type="project" value="TreeGrafter"/>
</dbReference>
<reference evidence="16 17" key="2">
    <citation type="journal article" date="2016" name="FEMS Yeast Res.">
        <title>Curation of the genome annotation of Pichia pastoris (Komagataella phaffii) CBS7435 from gene level to protein function.</title>
        <authorList>
            <person name="Valli M."/>
            <person name="Tatto N.E."/>
            <person name="Peymann A."/>
            <person name="Gruber C."/>
            <person name="Landes N."/>
            <person name="Ekker H."/>
            <person name="Thallinger G.G."/>
            <person name="Mattanovich D."/>
            <person name="Gasser B."/>
            <person name="Graf A.B."/>
        </authorList>
    </citation>
    <scope>GENOME REANNOTATION</scope>
    <source>
        <strain evidence="16 17">ATCC 76273 / CBS 7435 / CECT 11047 / NRRL Y-11430 / Wegner 21-1</strain>
    </source>
</reference>
<dbReference type="GO" id="GO:0001678">
    <property type="term" value="P:intracellular glucose homeostasis"/>
    <property type="evidence" value="ECO:0007669"/>
    <property type="project" value="InterPro"/>
</dbReference>
<keyword evidence="8 13" id="KW-0324">Glycolysis</keyword>
<keyword evidence="6 13" id="KW-0418">Kinase</keyword>
<dbReference type="Gene3D" id="1.10.287.1250">
    <property type="match status" value="1"/>
</dbReference>
<feature type="domain" description="Hexokinase N-terminal" evidence="14">
    <location>
        <begin position="28"/>
        <end position="223"/>
    </location>
</feature>
<evidence type="ECO:0000256" key="6">
    <source>
        <dbReference type="ARBA" id="ARBA00022777"/>
    </source>
</evidence>
<dbReference type="FunFam" id="3.30.420.40:FF:000805">
    <property type="entry name" value="Hexokinase-2"/>
    <property type="match status" value="1"/>
</dbReference>
<evidence type="ECO:0000256" key="10">
    <source>
        <dbReference type="ARBA" id="ARBA00047905"/>
    </source>
</evidence>
<dbReference type="AlphaFoldDB" id="F2QWC7"/>
<dbReference type="Proteomes" id="UP000006853">
    <property type="component" value="Chromosome 3"/>
</dbReference>
<organism evidence="16 17">
    <name type="scientific">Komagataella phaffii (strain ATCC 76273 / CBS 7435 / CECT 11047 / NRRL Y-11430 / Wegner 21-1)</name>
    <name type="common">Yeast</name>
    <name type="synonym">Pichia pastoris</name>
    <dbReference type="NCBI Taxonomy" id="981350"/>
    <lineage>
        <taxon>Eukaryota</taxon>
        <taxon>Fungi</taxon>
        <taxon>Dikarya</taxon>
        <taxon>Ascomycota</taxon>
        <taxon>Saccharomycotina</taxon>
        <taxon>Pichiomycetes</taxon>
        <taxon>Pichiales</taxon>
        <taxon>Pichiaceae</taxon>
        <taxon>Komagataella</taxon>
    </lineage>
</organism>
<dbReference type="InterPro" id="IPR043129">
    <property type="entry name" value="ATPase_NBD"/>
</dbReference>
<reference evidence="16 17" key="1">
    <citation type="journal article" date="2011" name="J. Biotechnol.">
        <title>High-quality genome sequence of Pichia pastoris CBS7435.</title>
        <authorList>
            <person name="Kuberl A."/>
            <person name="Schneider J."/>
            <person name="Thallinger G.G."/>
            <person name="Anderl I."/>
            <person name="Wibberg D."/>
            <person name="Hajek T."/>
            <person name="Jaenicke S."/>
            <person name="Brinkrolf K."/>
            <person name="Goesmann A."/>
            <person name="Szczepanowski R."/>
            <person name="Puhler A."/>
            <person name="Schwab H."/>
            <person name="Glieder A."/>
            <person name="Pichler H."/>
        </authorList>
    </citation>
    <scope>NUCLEOTIDE SEQUENCE [LARGE SCALE GENOMIC DNA]</scope>
    <source>
        <strain evidence="17">ATCC 76273 / CBS 7435 / CECT 11047 / NRRL Y-11430 / Wegner 21-1</strain>
    </source>
</reference>
<dbReference type="HOGENOM" id="CLU_014393_5_2_1"/>
<dbReference type="GO" id="GO:0004340">
    <property type="term" value="F:glucokinase activity"/>
    <property type="evidence" value="ECO:0007669"/>
    <property type="project" value="TreeGrafter"/>
</dbReference>
<comment type="catalytic activity">
    <reaction evidence="9">
        <text>a D-hexose + ATP = a D-hexose 6-phosphate + ADP + H(+)</text>
        <dbReference type="Rhea" id="RHEA:22740"/>
        <dbReference type="ChEBI" id="CHEBI:4194"/>
        <dbReference type="ChEBI" id="CHEBI:15378"/>
        <dbReference type="ChEBI" id="CHEBI:30616"/>
        <dbReference type="ChEBI" id="CHEBI:229467"/>
        <dbReference type="ChEBI" id="CHEBI:456216"/>
        <dbReference type="EC" id="2.7.1.1"/>
    </reaction>
    <physiologicalReaction direction="left-to-right" evidence="9">
        <dbReference type="Rhea" id="RHEA:22741"/>
    </physiologicalReaction>
</comment>
<keyword evidence="4 13" id="KW-0808">Transferase</keyword>
<evidence type="ECO:0000256" key="8">
    <source>
        <dbReference type="ARBA" id="ARBA00023152"/>
    </source>
</evidence>
<keyword evidence="7 13" id="KW-0067">ATP-binding</keyword>
<evidence type="ECO:0000256" key="9">
    <source>
        <dbReference type="ARBA" id="ARBA00044613"/>
    </source>
</evidence>
<dbReference type="InterPro" id="IPR001312">
    <property type="entry name" value="Hexokinase"/>
</dbReference>
<dbReference type="PROSITE" id="PS51748">
    <property type="entry name" value="HEXOKINASE_2"/>
    <property type="match status" value="1"/>
</dbReference>
<evidence type="ECO:0000259" key="15">
    <source>
        <dbReference type="Pfam" id="PF03727"/>
    </source>
</evidence>
<dbReference type="GO" id="GO:0005524">
    <property type="term" value="F:ATP binding"/>
    <property type="evidence" value="ECO:0007669"/>
    <property type="project" value="UniProtKB-UniRule"/>
</dbReference>
<dbReference type="EMBL" id="FR839630">
    <property type="protein sequence ID" value="CCA39705.1"/>
    <property type="molecule type" value="Genomic_DNA"/>
</dbReference>
<dbReference type="Pfam" id="PF03727">
    <property type="entry name" value="Hexokinase_2"/>
    <property type="match status" value="1"/>
</dbReference>
<dbReference type="PROSITE" id="PS00378">
    <property type="entry name" value="HEXOKINASE_1"/>
    <property type="match status" value="1"/>
</dbReference>